<dbReference type="InterPro" id="IPR014158">
    <property type="entry name" value="T4SS_VirB5"/>
</dbReference>
<dbReference type="CDD" id="cd14262">
    <property type="entry name" value="VirB5_like"/>
    <property type="match status" value="1"/>
</dbReference>
<keyword evidence="3" id="KW-0732">Signal</keyword>
<evidence type="ECO:0000256" key="2">
    <source>
        <dbReference type="SAM" id="MobiDB-lite"/>
    </source>
</evidence>
<evidence type="ECO:0000313" key="5">
    <source>
        <dbReference type="Proteomes" id="UP001548713"/>
    </source>
</evidence>
<gene>
    <name evidence="4" type="ORF">ABVV53_13720</name>
</gene>
<protein>
    <submittedName>
        <fullName evidence="4">Type IV secretion system protein</fullName>
    </submittedName>
</protein>
<keyword evidence="1" id="KW-0175">Coiled coil</keyword>
<dbReference type="Gene3D" id="1.20.58.430">
    <property type="entry name" value="Type IV secretion system, VirB5-domain"/>
    <property type="match status" value="1"/>
</dbReference>
<sequence>MKRTIAVAVSALALSVSAPAVAQGIPVYDNAALLKHIQQIQNTMQMIEQGREQIAEAQRLYNDLNKLTDISSIADQLKTDSLRTLGVDVNSLEQMARGDFGAGNSGYGARSNAVYQDLMERLGVVPDGARGGAEQNARMIAMDKAMAQGMGEAAMSRGEGLDELRARLATASTAKEVADLQARIQLETASMMNDQLRVEAMERARKAEASARLAETLAESSRALEDRRARAAAAAEGQ</sequence>
<organism evidence="4 5">
    <name type="scientific">Novosphingobium kalidii</name>
    <dbReference type="NCBI Taxonomy" id="3230299"/>
    <lineage>
        <taxon>Bacteria</taxon>
        <taxon>Pseudomonadati</taxon>
        <taxon>Pseudomonadota</taxon>
        <taxon>Alphaproteobacteria</taxon>
        <taxon>Sphingomonadales</taxon>
        <taxon>Sphingomonadaceae</taxon>
        <taxon>Novosphingobium</taxon>
    </lineage>
</organism>
<proteinExistence type="predicted"/>
<dbReference type="InterPro" id="IPR023220">
    <property type="entry name" value="T4SS_VirB5-domain"/>
</dbReference>
<evidence type="ECO:0000256" key="3">
    <source>
        <dbReference type="SAM" id="SignalP"/>
    </source>
</evidence>
<dbReference type="Pfam" id="PF07996">
    <property type="entry name" value="T4SS"/>
    <property type="match status" value="1"/>
</dbReference>
<dbReference type="SUPFAM" id="SSF101082">
    <property type="entry name" value="Typo IV secretion system protein TraC"/>
    <property type="match status" value="1"/>
</dbReference>
<feature type="region of interest" description="Disordered" evidence="2">
    <location>
        <begin position="214"/>
        <end position="238"/>
    </location>
</feature>
<evidence type="ECO:0000256" key="1">
    <source>
        <dbReference type="SAM" id="Coils"/>
    </source>
</evidence>
<dbReference type="Proteomes" id="UP001548713">
    <property type="component" value="Unassembled WGS sequence"/>
</dbReference>
<dbReference type="EMBL" id="JBEWLY010000022">
    <property type="protein sequence ID" value="MET1756497.1"/>
    <property type="molecule type" value="Genomic_DNA"/>
</dbReference>
<comment type="caution">
    <text evidence="4">The sequence shown here is derived from an EMBL/GenBank/DDBJ whole genome shotgun (WGS) entry which is preliminary data.</text>
</comment>
<feature type="coiled-coil region" evidence="1">
    <location>
        <begin position="40"/>
        <end position="67"/>
    </location>
</feature>
<keyword evidence="5" id="KW-1185">Reference proteome</keyword>
<reference evidence="4 5" key="1">
    <citation type="submission" date="2024-07" db="EMBL/GenBank/DDBJ databases">
        <title>Novosphingobium kalidii RD2P27.</title>
        <authorList>
            <person name="Sun J.-Q."/>
        </authorList>
    </citation>
    <scope>NUCLEOTIDE SEQUENCE [LARGE SCALE GENOMIC DNA]</scope>
    <source>
        <strain evidence="4 5">RD2P27</strain>
    </source>
</reference>
<name>A0ABV2D3P7_9SPHN</name>
<feature type="chain" id="PRO_5045374924" evidence="3">
    <location>
        <begin position="23"/>
        <end position="238"/>
    </location>
</feature>
<evidence type="ECO:0000313" key="4">
    <source>
        <dbReference type="EMBL" id="MET1756497.1"/>
    </source>
</evidence>
<accession>A0ABV2D3P7</accession>
<feature type="signal peptide" evidence="3">
    <location>
        <begin position="1"/>
        <end position="22"/>
    </location>
</feature>
<dbReference type="RefSeq" id="WP_353984988.1">
    <property type="nucleotide sequence ID" value="NZ_JBEWLY010000022.1"/>
</dbReference>